<reference evidence="1 2" key="1">
    <citation type="submission" date="2015-03" db="EMBL/GenBank/DDBJ databases">
        <title>Genome Sequence of Kiloniella spongiae MEBiC09566, isolated from a marine sponge.</title>
        <authorList>
            <person name="Shao Z."/>
            <person name="Wang L."/>
            <person name="Li X."/>
        </authorList>
    </citation>
    <scope>NUCLEOTIDE SEQUENCE [LARGE SCALE GENOMIC DNA]</scope>
    <source>
        <strain evidence="1 2">MEBiC09566</strain>
    </source>
</reference>
<sequence>MKAGALIKKNTYPALWFARFFSALMRLLSSPTYNRFYGFEKSQLFSAFVNFTSGGAKENFSFKINLN</sequence>
<organism evidence="1 2">
    <name type="scientific">Kiloniella spongiae</name>
    <dbReference type="NCBI Taxonomy" id="1489064"/>
    <lineage>
        <taxon>Bacteria</taxon>
        <taxon>Pseudomonadati</taxon>
        <taxon>Pseudomonadota</taxon>
        <taxon>Alphaproteobacteria</taxon>
        <taxon>Rhodospirillales</taxon>
        <taxon>Kiloniellaceae</taxon>
        <taxon>Kiloniella</taxon>
    </lineage>
</organism>
<name>A0A0H2MK91_9PROT</name>
<protein>
    <submittedName>
        <fullName evidence="1">Uncharacterized protein</fullName>
    </submittedName>
</protein>
<dbReference type="EMBL" id="LAQL01000005">
    <property type="protein sequence ID" value="KLN61172.1"/>
    <property type="molecule type" value="Genomic_DNA"/>
</dbReference>
<dbReference type="AlphaFoldDB" id="A0A0H2MK91"/>
<gene>
    <name evidence="1" type="ORF">WH96_08410</name>
</gene>
<evidence type="ECO:0000313" key="1">
    <source>
        <dbReference type="EMBL" id="KLN61172.1"/>
    </source>
</evidence>
<proteinExistence type="predicted"/>
<dbReference type="Proteomes" id="UP000035444">
    <property type="component" value="Unassembled WGS sequence"/>
</dbReference>
<accession>A0A0H2MK91</accession>
<comment type="caution">
    <text evidence="1">The sequence shown here is derived from an EMBL/GenBank/DDBJ whole genome shotgun (WGS) entry which is preliminary data.</text>
</comment>
<evidence type="ECO:0000313" key="2">
    <source>
        <dbReference type="Proteomes" id="UP000035444"/>
    </source>
</evidence>
<keyword evidence="2" id="KW-1185">Reference proteome</keyword>